<feature type="compositionally biased region" description="Basic and acidic residues" evidence="14">
    <location>
        <begin position="338"/>
        <end position="351"/>
    </location>
</feature>
<evidence type="ECO:0000256" key="12">
    <source>
        <dbReference type="PROSITE-ProRule" id="PRU00108"/>
    </source>
</evidence>
<comment type="similarity">
    <text evidence="10">Belongs to the paired homeobox family. Unc-4 subfamily.</text>
</comment>
<dbReference type="GO" id="GO:0000981">
    <property type="term" value="F:DNA-binding transcription factor activity, RNA polymerase II-specific"/>
    <property type="evidence" value="ECO:0007669"/>
    <property type="project" value="InterPro"/>
</dbReference>
<feature type="DNA-binding region" description="Homeobox" evidence="12">
    <location>
        <begin position="55"/>
        <end position="114"/>
    </location>
</feature>
<organism evidence="16">
    <name type="scientific">Cupiennius salei</name>
    <name type="common">American wandering spider</name>
    <dbReference type="NCBI Taxonomy" id="6928"/>
    <lineage>
        <taxon>Eukaryota</taxon>
        <taxon>Metazoa</taxon>
        <taxon>Ecdysozoa</taxon>
        <taxon>Arthropoda</taxon>
        <taxon>Chelicerata</taxon>
        <taxon>Arachnida</taxon>
        <taxon>Araneae</taxon>
        <taxon>Araneomorphae</taxon>
        <taxon>Entelegynae</taxon>
        <taxon>Lycosoidea</taxon>
        <taxon>Ctenidae</taxon>
        <taxon>Cupiennius</taxon>
    </lineage>
</organism>
<feature type="compositionally biased region" description="Basic and acidic residues" evidence="14">
    <location>
        <begin position="27"/>
        <end position="36"/>
    </location>
</feature>
<dbReference type="CDD" id="cd00086">
    <property type="entry name" value="homeodomain"/>
    <property type="match status" value="1"/>
</dbReference>
<keyword evidence="7 12" id="KW-0371">Homeobox</keyword>
<dbReference type="GO" id="GO:1990837">
    <property type="term" value="F:sequence-specific double-stranded DNA binding"/>
    <property type="evidence" value="ECO:0007669"/>
    <property type="project" value="TreeGrafter"/>
</dbReference>
<evidence type="ECO:0000256" key="4">
    <source>
        <dbReference type="ARBA" id="ARBA00022902"/>
    </source>
</evidence>
<feature type="compositionally biased region" description="Acidic residues" evidence="14">
    <location>
        <begin position="326"/>
        <end position="337"/>
    </location>
</feature>
<keyword evidence="3" id="KW-0221">Differentiation</keyword>
<feature type="compositionally biased region" description="Polar residues" evidence="14">
    <location>
        <begin position="42"/>
        <end position="52"/>
    </location>
</feature>
<keyword evidence="5" id="KW-0805">Transcription regulation</keyword>
<dbReference type="PANTHER" id="PTHR46799">
    <property type="entry name" value="HOMEOBOX PROTEIN UNC-4 HOMOLOG"/>
    <property type="match status" value="1"/>
</dbReference>
<evidence type="ECO:0000259" key="15">
    <source>
        <dbReference type="PROSITE" id="PS50071"/>
    </source>
</evidence>
<sequence>MTAAGMSAPNGLAGAHAGPQHGAGGDPHAHGKKGADSDCENDASSGGTSCGTSKRRRTRTNFNGWQLEELEKAFEASHYPDVFMREALAMRLDLVESRVQVWFQNRRAKWRKKENTKKGPGRPAHNAHPQTCSGDPIPPEEIERRDRDRREKKLRKQLERQARRLQQAKVKPGVNVASLSEAIYQTLGELRHLNGTKEPRDLVGGETYNLLTTLGFDVVEAMNRRSGQIQPSSINICSNSSSGGNSMVGDVNVCSDDSRKVVNPFSIENILADDRGSARGRPLPPHFVTQPAGFLVRSPAGSYQSSDVSPSDYSAPSSPERRNEDSESEDDEPGDGEMELRLRLQEGEDRNVMVVPARSPFQEQNSPDHSNVNNMQQNVSAGSLTHRS</sequence>
<dbReference type="Pfam" id="PF00046">
    <property type="entry name" value="Homeodomain"/>
    <property type="match status" value="1"/>
</dbReference>
<dbReference type="SUPFAM" id="SSF46689">
    <property type="entry name" value="Homeodomain-like"/>
    <property type="match status" value="1"/>
</dbReference>
<name>A0A061QLR5_CUPSA</name>
<dbReference type="Gene3D" id="1.10.10.60">
    <property type="entry name" value="Homeodomain-like"/>
    <property type="match status" value="1"/>
</dbReference>
<keyword evidence="9 12" id="KW-0539">Nucleus</keyword>
<dbReference type="InterPro" id="IPR009057">
    <property type="entry name" value="Homeodomain-like_sf"/>
</dbReference>
<evidence type="ECO:0000256" key="5">
    <source>
        <dbReference type="ARBA" id="ARBA00023015"/>
    </source>
</evidence>
<dbReference type="InterPro" id="IPR001356">
    <property type="entry name" value="HD"/>
</dbReference>
<evidence type="ECO:0000313" key="16">
    <source>
        <dbReference type="EMBL" id="JAC59326.1"/>
    </source>
</evidence>
<dbReference type="FunFam" id="1.10.10.60:FF:000057">
    <property type="entry name" value="Short stature homeobox 2"/>
    <property type="match status" value="1"/>
</dbReference>
<feature type="region of interest" description="Disordered" evidence="14">
    <location>
        <begin position="111"/>
        <end position="151"/>
    </location>
</feature>
<feature type="compositionally biased region" description="Low complexity" evidence="14">
    <location>
        <begin position="11"/>
        <end position="20"/>
    </location>
</feature>
<feature type="compositionally biased region" description="Basic and acidic residues" evidence="14">
    <location>
        <begin position="141"/>
        <end position="151"/>
    </location>
</feature>
<dbReference type="PROSITE" id="PS50071">
    <property type="entry name" value="HOMEOBOX_2"/>
    <property type="match status" value="1"/>
</dbReference>
<evidence type="ECO:0000256" key="11">
    <source>
        <dbReference type="ARBA" id="ARBA00069290"/>
    </source>
</evidence>
<keyword evidence="6 12" id="KW-0238">DNA-binding</keyword>
<keyword evidence="8" id="KW-0804">Transcription</keyword>
<evidence type="ECO:0000256" key="8">
    <source>
        <dbReference type="ARBA" id="ARBA00023163"/>
    </source>
</evidence>
<accession>A0A061QLR5</accession>
<comment type="subcellular location">
    <subcellularLocation>
        <location evidence="1 12 13">Nucleus</location>
    </subcellularLocation>
</comment>
<evidence type="ECO:0000256" key="13">
    <source>
        <dbReference type="RuleBase" id="RU000682"/>
    </source>
</evidence>
<evidence type="ECO:0000256" key="1">
    <source>
        <dbReference type="ARBA" id="ARBA00004123"/>
    </source>
</evidence>
<dbReference type="PANTHER" id="PTHR46799:SF1">
    <property type="entry name" value="HOMEOBOX PROTEIN UNC-4 HOMOLOG"/>
    <property type="match status" value="1"/>
</dbReference>
<dbReference type="SMART" id="SM00389">
    <property type="entry name" value="HOX"/>
    <property type="match status" value="1"/>
</dbReference>
<evidence type="ECO:0000256" key="2">
    <source>
        <dbReference type="ARBA" id="ARBA00022473"/>
    </source>
</evidence>
<gene>
    <name evidence="16" type="primary">CSH_0353</name>
</gene>
<dbReference type="GO" id="GO:0005634">
    <property type="term" value="C:nucleus"/>
    <property type="evidence" value="ECO:0007669"/>
    <property type="project" value="UniProtKB-SubCell"/>
</dbReference>
<evidence type="ECO:0000256" key="3">
    <source>
        <dbReference type="ARBA" id="ARBA00022782"/>
    </source>
</evidence>
<evidence type="ECO:0000256" key="7">
    <source>
        <dbReference type="ARBA" id="ARBA00023155"/>
    </source>
</evidence>
<keyword evidence="4" id="KW-0524">Neurogenesis</keyword>
<feature type="compositionally biased region" description="Polar residues" evidence="14">
    <location>
        <begin position="361"/>
        <end position="388"/>
    </location>
</feature>
<proteinExistence type="evidence at transcript level"/>
<evidence type="ECO:0000256" key="6">
    <source>
        <dbReference type="ARBA" id="ARBA00023125"/>
    </source>
</evidence>
<evidence type="ECO:0000256" key="10">
    <source>
        <dbReference type="ARBA" id="ARBA00038351"/>
    </source>
</evidence>
<dbReference type="PROSITE" id="PS00027">
    <property type="entry name" value="HOMEOBOX_1"/>
    <property type="match status" value="1"/>
</dbReference>
<feature type="region of interest" description="Disordered" evidence="14">
    <location>
        <begin position="298"/>
        <end position="388"/>
    </location>
</feature>
<dbReference type="AlphaFoldDB" id="A0A061QLR5"/>
<reference evidence="16" key="1">
    <citation type="submission" date="2014-05" db="EMBL/GenBank/DDBJ databases">
        <title>Assembled transcriptome sequences from leg hypodermis of the spider Cupiennius salei.</title>
        <authorList>
            <person name="French A.S."/>
            <person name="Li A.W."/>
            <person name="Meisner S."/>
            <person name="Torkkeli P.H."/>
        </authorList>
    </citation>
    <scope>NUCLEOTIDE SEQUENCE</scope>
    <source>
        <tissue evidence="16">Leg</tissue>
    </source>
</reference>
<dbReference type="EMBL" id="GBFC01000012">
    <property type="protein sequence ID" value="JAC59326.1"/>
    <property type="molecule type" value="mRNA"/>
</dbReference>
<protein>
    <recommendedName>
        <fullName evidence="11">Homeobox protein unc-4</fullName>
    </recommendedName>
</protein>
<dbReference type="GO" id="GO:0030154">
    <property type="term" value="P:cell differentiation"/>
    <property type="evidence" value="ECO:0007669"/>
    <property type="project" value="UniProtKB-KW"/>
</dbReference>
<dbReference type="InterPro" id="IPR017970">
    <property type="entry name" value="Homeobox_CS"/>
</dbReference>
<dbReference type="GO" id="GO:0007399">
    <property type="term" value="P:nervous system development"/>
    <property type="evidence" value="ECO:0007669"/>
    <property type="project" value="UniProtKB-KW"/>
</dbReference>
<keyword evidence="2" id="KW-0217">Developmental protein</keyword>
<evidence type="ECO:0000256" key="9">
    <source>
        <dbReference type="ARBA" id="ARBA00023242"/>
    </source>
</evidence>
<evidence type="ECO:0000256" key="14">
    <source>
        <dbReference type="SAM" id="MobiDB-lite"/>
    </source>
</evidence>
<feature type="compositionally biased region" description="Polar residues" evidence="14">
    <location>
        <begin position="301"/>
        <end position="316"/>
    </location>
</feature>
<feature type="domain" description="Homeobox" evidence="15">
    <location>
        <begin position="53"/>
        <end position="113"/>
    </location>
</feature>
<feature type="region of interest" description="Disordered" evidence="14">
    <location>
        <begin position="1"/>
        <end position="56"/>
    </location>
</feature>